<dbReference type="Pfam" id="PF01053">
    <property type="entry name" value="Cys_Met_Meta_PP"/>
    <property type="match status" value="1"/>
</dbReference>
<dbReference type="InterPro" id="IPR015422">
    <property type="entry name" value="PyrdxlP-dep_Trfase_small"/>
</dbReference>
<dbReference type="Gene3D" id="3.90.1150.10">
    <property type="entry name" value="Aspartate Aminotransferase, domain 1"/>
    <property type="match status" value="1"/>
</dbReference>
<keyword evidence="4 5" id="KW-0663">Pyridoxal phosphate</keyword>
<dbReference type="PANTHER" id="PTHR43797">
    <property type="entry name" value="HOMOCYSTEINE/CYSTEINE SYNTHASE"/>
    <property type="match status" value="1"/>
</dbReference>
<name>A0ABS5VKQ3_9BACT</name>
<comment type="caution">
    <text evidence="6">The sequence shown here is derived from an EMBL/GenBank/DDBJ whole genome shotgun (WGS) entry which is preliminary data.</text>
</comment>
<evidence type="ECO:0000256" key="1">
    <source>
        <dbReference type="ARBA" id="ARBA00001933"/>
    </source>
</evidence>
<dbReference type="Proteomes" id="UP000772618">
    <property type="component" value="Unassembled WGS sequence"/>
</dbReference>
<dbReference type="InterPro" id="IPR000277">
    <property type="entry name" value="Cys/Met-Metab_PyrdxlP-dep_enz"/>
</dbReference>
<dbReference type="InterPro" id="IPR006235">
    <property type="entry name" value="OAc-hSer/O-AcSer_sulfhydrylase"/>
</dbReference>
<dbReference type="NCBIfam" id="TIGR01326">
    <property type="entry name" value="OAH_OAS_sulfhy"/>
    <property type="match status" value="1"/>
</dbReference>
<dbReference type="EMBL" id="JAHESD010000003">
    <property type="protein sequence ID" value="MBT1702015.1"/>
    <property type="molecule type" value="Genomic_DNA"/>
</dbReference>
<evidence type="ECO:0000256" key="5">
    <source>
        <dbReference type="RuleBase" id="RU362118"/>
    </source>
</evidence>
<gene>
    <name evidence="6" type="ORF">KK060_01915</name>
</gene>
<dbReference type="PIRSF" id="PIRSF001434">
    <property type="entry name" value="CGS"/>
    <property type="match status" value="1"/>
</dbReference>
<dbReference type="InterPro" id="IPR015421">
    <property type="entry name" value="PyrdxlP-dep_Trfase_major"/>
</dbReference>
<comment type="similarity">
    <text evidence="2 5">Belongs to the trans-sulfuration enzymes family.</text>
</comment>
<dbReference type="InterPro" id="IPR015424">
    <property type="entry name" value="PyrdxlP-dep_Trfase"/>
</dbReference>
<dbReference type="RefSeq" id="WP_254151710.1">
    <property type="nucleotide sequence ID" value="NZ_JAHESD010000003.1"/>
</dbReference>
<evidence type="ECO:0000256" key="2">
    <source>
        <dbReference type="ARBA" id="ARBA00009077"/>
    </source>
</evidence>
<reference evidence="6 7" key="1">
    <citation type="submission" date="2021-05" db="EMBL/GenBank/DDBJ databases">
        <title>A Polyphasic approach of four new species of the genus Ohtaekwangia: Ohtaekwangia histidinii sp. nov., Ohtaekwangia cretensis sp. nov., Ohtaekwangia indiensis sp. nov., Ohtaekwangia reichenbachii sp. nov. from diverse environment.</title>
        <authorList>
            <person name="Octaviana S."/>
        </authorList>
    </citation>
    <scope>NUCLEOTIDE SEQUENCE [LARGE SCALE GENOMIC DNA]</scope>
    <source>
        <strain evidence="6 7">PWU20</strain>
    </source>
</reference>
<sequence length="440" mass="48237">MSNLRFETLQLHAGQEIDPTTRSRAVPIYQTTSFTFKDSEHGANLFALKEFGNIYSRIMNPTNDVFEKRIAALEGGVGALAVGSGQAAQFIALSNILQAGDNFVSTSLLYGGTYNQFKVAFKRLGIEVRFAEGDRVESFEKLIDKKTKAIYLETIGNPGFNIPDFEAIAALAKKHDLPLIVDNTFGAAGYLFRPFEHGAHVVVASATKWIGGHGNSIGGVIVDGGNYNWDNGKFPQFTEPSEGYHGLKFWEVFGEGNPLGLPNIAFIIRARVEGLRDLGPALSPFNSFLFLQGLETLSLRVQRSVDNALALAQWLEKHPLVENVNYPGLESSTYHKLAKKYLRNGFGAVLSFTLKGTKEHTTKVVDNLKLVSHLANLGDSKTLIIQPSATTHQQLSSEEQIASGVLPNLLRVSVGIEHIEDIKTDFHQAFEKVFAGELVA</sequence>
<dbReference type="Gene3D" id="3.40.640.10">
    <property type="entry name" value="Type I PLP-dependent aspartate aminotransferase-like (Major domain)"/>
    <property type="match status" value="1"/>
</dbReference>
<proteinExistence type="inferred from homology"/>
<evidence type="ECO:0000256" key="3">
    <source>
        <dbReference type="ARBA" id="ARBA00022679"/>
    </source>
</evidence>
<protein>
    <submittedName>
        <fullName evidence="6">O-acetylhomoserine aminocarboxypropyltransferase/cysteine synthase</fullName>
    </submittedName>
</protein>
<comment type="cofactor">
    <cofactor evidence="1 5">
        <name>pyridoxal 5'-phosphate</name>
        <dbReference type="ChEBI" id="CHEBI:597326"/>
    </cofactor>
</comment>
<organism evidence="6 7">
    <name type="scientific">Chryseosolibacter indicus</name>
    <dbReference type="NCBI Taxonomy" id="2782351"/>
    <lineage>
        <taxon>Bacteria</taxon>
        <taxon>Pseudomonadati</taxon>
        <taxon>Bacteroidota</taxon>
        <taxon>Cytophagia</taxon>
        <taxon>Cytophagales</taxon>
        <taxon>Chryseotaleaceae</taxon>
        <taxon>Chryseosolibacter</taxon>
    </lineage>
</organism>
<evidence type="ECO:0000313" key="7">
    <source>
        <dbReference type="Proteomes" id="UP000772618"/>
    </source>
</evidence>
<keyword evidence="7" id="KW-1185">Reference proteome</keyword>
<evidence type="ECO:0000256" key="4">
    <source>
        <dbReference type="ARBA" id="ARBA00022898"/>
    </source>
</evidence>
<accession>A0ABS5VKQ3</accession>
<evidence type="ECO:0000313" key="6">
    <source>
        <dbReference type="EMBL" id="MBT1702015.1"/>
    </source>
</evidence>
<dbReference type="CDD" id="cd00614">
    <property type="entry name" value="CGS_like"/>
    <property type="match status" value="1"/>
</dbReference>
<keyword evidence="3" id="KW-0808">Transferase</keyword>
<dbReference type="SUPFAM" id="SSF53383">
    <property type="entry name" value="PLP-dependent transferases"/>
    <property type="match status" value="1"/>
</dbReference>
<dbReference type="PANTHER" id="PTHR43797:SF2">
    <property type="entry name" value="HOMOCYSTEINE_CYSTEINE SYNTHASE"/>
    <property type="match status" value="1"/>
</dbReference>